<dbReference type="InterPro" id="IPR039904">
    <property type="entry name" value="TRANK1"/>
</dbReference>
<dbReference type="SUPFAM" id="SSF52540">
    <property type="entry name" value="P-loop containing nucleoside triphosphate hydrolases"/>
    <property type="match status" value="1"/>
</dbReference>
<reference evidence="6 7" key="1">
    <citation type="submission" date="2014-04" db="EMBL/GenBank/DDBJ databases">
        <authorList>
            <consortium name="DOE Joint Genome Institute"/>
            <person name="Kuo A."/>
            <person name="Girlanda M."/>
            <person name="Perotto S."/>
            <person name="Kohler A."/>
            <person name="Nagy L.G."/>
            <person name="Floudas D."/>
            <person name="Copeland A."/>
            <person name="Barry K.W."/>
            <person name="Cichocki N."/>
            <person name="Veneault-Fourrey C."/>
            <person name="LaButti K."/>
            <person name="Lindquist E.A."/>
            <person name="Lipzen A."/>
            <person name="Lundell T."/>
            <person name="Morin E."/>
            <person name="Murat C."/>
            <person name="Sun H."/>
            <person name="Tunlid A."/>
            <person name="Henrissat B."/>
            <person name="Grigoriev I.V."/>
            <person name="Hibbett D.S."/>
            <person name="Martin F."/>
            <person name="Nordberg H.P."/>
            <person name="Cantor M.N."/>
            <person name="Hua S.X."/>
        </authorList>
    </citation>
    <scope>NUCLEOTIDE SEQUENCE [LARGE SCALE GENOMIC DNA]</scope>
    <source>
        <strain evidence="6 7">MUT 4182</strain>
    </source>
</reference>
<evidence type="ECO:0000256" key="3">
    <source>
        <dbReference type="ARBA" id="ARBA00022806"/>
    </source>
</evidence>
<feature type="domain" description="UvrD-like helicase ATP-binding" evidence="5">
    <location>
        <begin position="29"/>
        <end position="119"/>
    </location>
</feature>
<dbReference type="Pfam" id="PF00580">
    <property type="entry name" value="UvrD-helicase"/>
    <property type="match status" value="1"/>
</dbReference>
<keyword evidence="2" id="KW-0378">Hydrolase</keyword>
<evidence type="ECO:0000313" key="6">
    <source>
        <dbReference type="EMBL" id="KIO30542.1"/>
    </source>
</evidence>
<dbReference type="STRING" id="1051891.A0A0C3MA15"/>
<sequence length="238" mass="27109">MGVIKGSEASLSQPRRYLDRYTYENLSSRTHSGDDTERSRIYSLFEAYQRQRPSGSYDFADRVHALMEALQTKGLKGQHIDFLYVDEAQDNLIIDAALLRALCQNPHGLFFAGDTAQTISVGSAFRFSELKAFLYRLEREDPNVKRDIRRAIDPQFFQLSTNYRSHSGIVNAAAFLVRLLNQYFPHSIDSLRPEESLISAHKPIFFSGRENGSDFRRLISDSESGRVELGAHQGLYTC</sequence>
<dbReference type="GO" id="GO:0016787">
    <property type="term" value="F:hydrolase activity"/>
    <property type="evidence" value="ECO:0007669"/>
    <property type="project" value="UniProtKB-KW"/>
</dbReference>
<keyword evidence="1" id="KW-0547">Nucleotide-binding</keyword>
<keyword evidence="3" id="KW-0347">Helicase</keyword>
<accession>A0A0C3MA15</accession>
<dbReference type="GO" id="GO:0005524">
    <property type="term" value="F:ATP binding"/>
    <property type="evidence" value="ECO:0007669"/>
    <property type="project" value="UniProtKB-KW"/>
</dbReference>
<evidence type="ECO:0000256" key="1">
    <source>
        <dbReference type="ARBA" id="ARBA00022741"/>
    </source>
</evidence>
<reference evidence="7" key="2">
    <citation type="submission" date="2015-01" db="EMBL/GenBank/DDBJ databases">
        <title>Evolutionary Origins and Diversification of the Mycorrhizal Mutualists.</title>
        <authorList>
            <consortium name="DOE Joint Genome Institute"/>
            <consortium name="Mycorrhizal Genomics Consortium"/>
            <person name="Kohler A."/>
            <person name="Kuo A."/>
            <person name="Nagy L.G."/>
            <person name="Floudas D."/>
            <person name="Copeland A."/>
            <person name="Barry K.W."/>
            <person name="Cichocki N."/>
            <person name="Veneault-Fourrey C."/>
            <person name="LaButti K."/>
            <person name="Lindquist E.A."/>
            <person name="Lipzen A."/>
            <person name="Lundell T."/>
            <person name="Morin E."/>
            <person name="Murat C."/>
            <person name="Riley R."/>
            <person name="Ohm R."/>
            <person name="Sun H."/>
            <person name="Tunlid A."/>
            <person name="Henrissat B."/>
            <person name="Grigoriev I.V."/>
            <person name="Hibbett D.S."/>
            <person name="Martin F."/>
        </authorList>
    </citation>
    <scope>NUCLEOTIDE SEQUENCE [LARGE SCALE GENOMIC DNA]</scope>
    <source>
        <strain evidence="7">MUT 4182</strain>
    </source>
</reference>
<dbReference type="InterPro" id="IPR013986">
    <property type="entry name" value="DExx_box_DNA_helicase_dom_sf"/>
</dbReference>
<dbReference type="PANTHER" id="PTHR21529">
    <property type="entry name" value="MAMMARY TURMOR VIRUS RECEPTOR HOMOLOG 1, 2 MTVR1, 2"/>
    <property type="match status" value="1"/>
</dbReference>
<dbReference type="AlphaFoldDB" id="A0A0C3MA15"/>
<dbReference type="GO" id="GO:0004386">
    <property type="term" value="F:helicase activity"/>
    <property type="evidence" value="ECO:0007669"/>
    <property type="project" value="UniProtKB-KW"/>
</dbReference>
<protein>
    <recommendedName>
        <fullName evidence="5">UvrD-like helicase ATP-binding domain-containing protein</fullName>
    </recommendedName>
</protein>
<evidence type="ECO:0000256" key="4">
    <source>
        <dbReference type="ARBA" id="ARBA00022840"/>
    </source>
</evidence>
<dbReference type="Gene3D" id="3.40.50.300">
    <property type="entry name" value="P-loop containing nucleotide triphosphate hydrolases"/>
    <property type="match status" value="1"/>
</dbReference>
<name>A0A0C3MA15_9AGAM</name>
<organism evidence="6 7">
    <name type="scientific">Tulasnella calospora MUT 4182</name>
    <dbReference type="NCBI Taxonomy" id="1051891"/>
    <lineage>
        <taxon>Eukaryota</taxon>
        <taxon>Fungi</taxon>
        <taxon>Dikarya</taxon>
        <taxon>Basidiomycota</taxon>
        <taxon>Agaricomycotina</taxon>
        <taxon>Agaricomycetes</taxon>
        <taxon>Cantharellales</taxon>
        <taxon>Tulasnellaceae</taxon>
        <taxon>Tulasnella</taxon>
    </lineage>
</organism>
<keyword evidence="4" id="KW-0067">ATP-binding</keyword>
<evidence type="ECO:0000259" key="5">
    <source>
        <dbReference type="Pfam" id="PF00580"/>
    </source>
</evidence>
<evidence type="ECO:0000313" key="7">
    <source>
        <dbReference type="Proteomes" id="UP000054248"/>
    </source>
</evidence>
<dbReference type="HOGENOM" id="CLU_073717_0_0_1"/>
<dbReference type="Proteomes" id="UP000054248">
    <property type="component" value="Unassembled WGS sequence"/>
</dbReference>
<evidence type="ECO:0000256" key="2">
    <source>
        <dbReference type="ARBA" id="ARBA00022801"/>
    </source>
</evidence>
<dbReference type="PANTHER" id="PTHR21529:SF4">
    <property type="entry name" value="TPR AND ANKYRIN REPEAT-CONTAINING PROTEIN 1"/>
    <property type="match status" value="1"/>
</dbReference>
<proteinExistence type="predicted"/>
<dbReference type="EMBL" id="KN822971">
    <property type="protein sequence ID" value="KIO30542.1"/>
    <property type="molecule type" value="Genomic_DNA"/>
</dbReference>
<gene>
    <name evidence="6" type="ORF">M407DRAFT_69087</name>
</gene>
<dbReference type="InterPro" id="IPR014016">
    <property type="entry name" value="UvrD-like_ATP-bd"/>
</dbReference>
<dbReference type="OrthoDB" id="3156807at2759"/>
<keyword evidence="7" id="KW-1185">Reference proteome</keyword>
<dbReference type="Gene3D" id="1.10.10.160">
    <property type="match status" value="1"/>
</dbReference>
<dbReference type="InterPro" id="IPR027417">
    <property type="entry name" value="P-loop_NTPase"/>
</dbReference>